<proteinExistence type="predicted"/>
<dbReference type="Proteomes" id="UP000218811">
    <property type="component" value="Unassembled WGS sequence"/>
</dbReference>
<dbReference type="EMBL" id="KB467943">
    <property type="protein sequence ID" value="PCH38919.1"/>
    <property type="molecule type" value="Genomic_DNA"/>
</dbReference>
<protein>
    <submittedName>
        <fullName evidence="1">Uncharacterized protein</fullName>
    </submittedName>
</protein>
<reference evidence="1 2" key="1">
    <citation type="journal article" date="2012" name="Science">
        <title>The Paleozoic origin of enzymatic lignin decomposition reconstructed from 31 fungal genomes.</title>
        <authorList>
            <person name="Floudas D."/>
            <person name="Binder M."/>
            <person name="Riley R."/>
            <person name="Barry K."/>
            <person name="Blanchette R.A."/>
            <person name="Henrissat B."/>
            <person name="Martinez A.T."/>
            <person name="Otillar R."/>
            <person name="Spatafora J.W."/>
            <person name="Yadav J.S."/>
            <person name="Aerts A."/>
            <person name="Benoit I."/>
            <person name="Boyd A."/>
            <person name="Carlson A."/>
            <person name="Copeland A."/>
            <person name="Coutinho P.M."/>
            <person name="de Vries R.P."/>
            <person name="Ferreira P."/>
            <person name="Findley K."/>
            <person name="Foster B."/>
            <person name="Gaskell J."/>
            <person name="Glotzer D."/>
            <person name="Gorecki P."/>
            <person name="Heitman J."/>
            <person name="Hesse C."/>
            <person name="Hori C."/>
            <person name="Igarashi K."/>
            <person name="Jurgens J.A."/>
            <person name="Kallen N."/>
            <person name="Kersten P."/>
            <person name="Kohler A."/>
            <person name="Kuees U."/>
            <person name="Kumar T.K.A."/>
            <person name="Kuo A."/>
            <person name="LaButti K."/>
            <person name="Larrondo L.F."/>
            <person name="Lindquist E."/>
            <person name="Ling A."/>
            <person name="Lombard V."/>
            <person name="Lucas S."/>
            <person name="Lundell T."/>
            <person name="Martin R."/>
            <person name="McLaughlin D.J."/>
            <person name="Morgenstern I."/>
            <person name="Morin E."/>
            <person name="Murat C."/>
            <person name="Nagy L.G."/>
            <person name="Nolan M."/>
            <person name="Ohm R.A."/>
            <person name="Patyshakuliyeva A."/>
            <person name="Rokas A."/>
            <person name="Ruiz-Duenas F.J."/>
            <person name="Sabat G."/>
            <person name="Salamov A."/>
            <person name="Samejima M."/>
            <person name="Schmutz J."/>
            <person name="Slot J.C."/>
            <person name="St John F."/>
            <person name="Stenlid J."/>
            <person name="Sun H."/>
            <person name="Sun S."/>
            <person name="Syed K."/>
            <person name="Tsang A."/>
            <person name="Wiebenga A."/>
            <person name="Young D."/>
            <person name="Pisabarro A."/>
            <person name="Eastwood D.C."/>
            <person name="Martin F."/>
            <person name="Cullen D."/>
            <person name="Grigoriev I.V."/>
            <person name="Hibbett D.S."/>
        </authorList>
    </citation>
    <scope>NUCLEOTIDE SEQUENCE [LARGE SCALE GENOMIC DNA]</scope>
    <source>
        <strain evidence="1 2">MD-104</strain>
    </source>
</reference>
<accession>A0A2H3JJH1</accession>
<organism evidence="1 2">
    <name type="scientific">Wolfiporia cocos (strain MD-104)</name>
    <name type="common">Brown rot fungus</name>
    <dbReference type="NCBI Taxonomy" id="742152"/>
    <lineage>
        <taxon>Eukaryota</taxon>
        <taxon>Fungi</taxon>
        <taxon>Dikarya</taxon>
        <taxon>Basidiomycota</taxon>
        <taxon>Agaricomycotina</taxon>
        <taxon>Agaricomycetes</taxon>
        <taxon>Polyporales</taxon>
        <taxon>Phaeolaceae</taxon>
        <taxon>Wolfiporia</taxon>
    </lineage>
</organism>
<gene>
    <name evidence="1" type="ORF">WOLCODRAFT_158455</name>
</gene>
<keyword evidence="2" id="KW-1185">Reference proteome</keyword>
<dbReference type="AlphaFoldDB" id="A0A2H3JJH1"/>
<dbReference type="OrthoDB" id="5303367at2759"/>
<evidence type="ECO:0000313" key="1">
    <source>
        <dbReference type="EMBL" id="PCH38919.1"/>
    </source>
</evidence>
<evidence type="ECO:0000313" key="2">
    <source>
        <dbReference type="Proteomes" id="UP000218811"/>
    </source>
</evidence>
<name>A0A2H3JJH1_WOLCO</name>
<sequence length="89" mass="10042">MTFELPLPQLRGFLLDCEKFSQGSMWTRKLCIDEFSEFPPTARIQHGYLSCIWVGGRIVRDSAATWGAFDVKGASQDSVYIGISIFAYI</sequence>